<accession>A0A099F5A7</accession>
<feature type="region of interest" description="Disordered" evidence="1">
    <location>
        <begin position="1"/>
        <end position="27"/>
    </location>
</feature>
<keyword evidence="3" id="KW-1185">Reference proteome</keyword>
<comment type="caution">
    <text evidence="2">The sequence shown here is derived from an EMBL/GenBank/DDBJ whole genome shotgun (WGS) entry which is preliminary data.</text>
</comment>
<dbReference type="EMBL" id="JRKN01000006">
    <property type="protein sequence ID" value="KGJ05401.1"/>
    <property type="molecule type" value="Genomic_DNA"/>
</dbReference>
<dbReference type="Proteomes" id="UP000029846">
    <property type="component" value="Unassembled WGS sequence"/>
</dbReference>
<organism evidence="2 3">
    <name type="scientific">Paracoccus halophilus</name>
    <dbReference type="NCBI Taxonomy" id="376733"/>
    <lineage>
        <taxon>Bacteria</taxon>
        <taxon>Pseudomonadati</taxon>
        <taxon>Pseudomonadota</taxon>
        <taxon>Alphaproteobacteria</taxon>
        <taxon>Rhodobacterales</taxon>
        <taxon>Paracoccaceae</taxon>
        <taxon>Paracoccus</taxon>
    </lineage>
</organism>
<evidence type="ECO:0000256" key="1">
    <source>
        <dbReference type="SAM" id="MobiDB-lite"/>
    </source>
</evidence>
<gene>
    <name evidence="2" type="ORF">IT41_06450</name>
</gene>
<name>A0A099F5A7_9RHOB</name>
<reference evidence="2 3" key="1">
    <citation type="submission" date="2014-09" db="EMBL/GenBank/DDBJ databases">
        <authorList>
            <person name="McGinnis J.M."/>
            <person name="Wolfgang W.J."/>
        </authorList>
    </citation>
    <scope>NUCLEOTIDE SEQUENCE [LARGE SCALE GENOMIC DNA]</scope>
    <source>
        <strain evidence="2 3">JCM 14014</strain>
    </source>
</reference>
<proteinExistence type="predicted"/>
<dbReference type="AlphaFoldDB" id="A0A099F5A7"/>
<sequence length="77" mass="8060">MHAKPRDLGGRNLVSVHRATHDKEHDDMTRTIAAVAALLLSVAALPAAAECVKGQPHDVSASTSTEKPVIRAPDANA</sequence>
<reference evidence="2 3" key="2">
    <citation type="submission" date="2014-10" db="EMBL/GenBank/DDBJ databases">
        <title>Paracoccus sanguinis sp. nov., isolated from clinical specimens of New York State patients.</title>
        <authorList>
            <person name="Mingle L.A."/>
            <person name="Cole J.A."/>
            <person name="Lapierre P."/>
            <person name="Musser K.A."/>
        </authorList>
    </citation>
    <scope>NUCLEOTIDE SEQUENCE [LARGE SCALE GENOMIC DNA]</scope>
    <source>
        <strain evidence="2 3">JCM 14014</strain>
    </source>
</reference>
<feature type="region of interest" description="Disordered" evidence="1">
    <location>
        <begin position="53"/>
        <end position="77"/>
    </location>
</feature>
<protein>
    <submittedName>
        <fullName evidence="2">Uncharacterized protein</fullName>
    </submittedName>
</protein>
<evidence type="ECO:0000313" key="3">
    <source>
        <dbReference type="Proteomes" id="UP000029846"/>
    </source>
</evidence>
<evidence type="ECO:0000313" key="2">
    <source>
        <dbReference type="EMBL" id="KGJ05401.1"/>
    </source>
</evidence>